<dbReference type="RefSeq" id="WP_326439200.1">
    <property type="nucleotide sequence ID" value="NZ_JAYMFH010000003.1"/>
</dbReference>
<proteinExistence type="predicted"/>
<dbReference type="Proteomes" id="UP001343724">
    <property type="component" value="Unassembled WGS sequence"/>
</dbReference>
<organism evidence="1 2">
    <name type="scientific">Adlercreutzia shanghongiae</name>
    <dbReference type="NCBI Taxonomy" id="3111773"/>
    <lineage>
        <taxon>Bacteria</taxon>
        <taxon>Bacillati</taxon>
        <taxon>Actinomycetota</taxon>
        <taxon>Coriobacteriia</taxon>
        <taxon>Eggerthellales</taxon>
        <taxon>Eggerthellaceae</taxon>
        <taxon>Adlercreutzia</taxon>
    </lineage>
</organism>
<evidence type="ECO:0000313" key="2">
    <source>
        <dbReference type="Proteomes" id="UP001343724"/>
    </source>
</evidence>
<gene>
    <name evidence="1" type="ORF">VJ920_04560</name>
</gene>
<accession>A0ABU6IXK9</accession>
<reference evidence="1 2" key="1">
    <citation type="submission" date="2024-01" db="EMBL/GenBank/DDBJ databases">
        <title>novel species in genus Adlercreutzia.</title>
        <authorList>
            <person name="Liu X."/>
        </authorList>
    </citation>
    <scope>NUCLEOTIDE SEQUENCE [LARGE SCALE GENOMIC DNA]</scope>
    <source>
        <strain evidence="1 2">R22</strain>
    </source>
</reference>
<evidence type="ECO:0000313" key="1">
    <source>
        <dbReference type="EMBL" id="MEC4294573.1"/>
    </source>
</evidence>
<protein>
    <recommendedName>
        <fullName evidence="3">Fido domain-containing protein</fullName>
    </recommendedName>
</protein>
<keyword evidence="2" id="KW-1185">Reference proteome</keyword>
<evidence type="ECO:0008006" key="3">
    <source>
        <dbReference type="Google" id="ProtNLM"/>
    </source>
</evidence>
<sequence>MRDLESIIGDEQFGELVRRSSREYLPWDEFLDMRMPARLSATRTWAELSLLRYESGIRLPFVRRSDHEAWYSATMALTKACYDLERVCRPDSPLARLLSSGKGSHFVTKCQVKEVIGAARQDGIILSEERAGAVVKMGLKPYTAEERLLSNMTALMNSLDAYRNQPFSSDLMEHFLDAIASGVSMGDLRSQPRDFSRLAEPHRRESISRSIEVDAEGLWRYANGVDVDPYEHPIMRALLVRTWVSHLYFESPLSSLLTQLAFSLFARKNDLPVLSVAPISAQMVAWIETHTDILDYFFDGGEGRGQAGDRSPAVADLTFHAMLSVRLTEECVSSLDKEVRESEQEASELVSQLRSDAHLNHRQYSLINFALRNPEAEMTIRYHQMNHKVSYATARADYMKLVEEGYFVQRQRGKAFVFAAHPNLPRIIGRG</sequence>
<name>A0ABU6IXK9_9ACTN</name>
<comment type="caution">
    <text evidence="1">The sequence shown here is derived from an EMBL/GenBank/DDBJ whole genome shotgun (WGS) entry which is preliminary data.</text>
</comment>
<dbReference type="EMBL" id="JAYMFH010000003">
    <property type="protein sequence ID" value="MEC4294573.1"/>
    <property type="molecule type" value="Genomic_DNA"/>
</dbReference>